<feature type="domain" description="GIL1/IRKI C-terminal" evidence="3">
    <location>
        <begin position="381"/>
        <end position="437"/>
    </location>
</feature>
<feature type="coiled-coil region" evidence="1">
    <location>
        <begin position="184"/>
        <end position="211"/>
    </location>
</feature>
<dbReference type="InterPro" id="IPR006943">
    <property type="entry name" value="DUF641_pln"/>
</dbReference>
<evidence type="ECO:0000259" key="3">
    <source>
        <dbReference type="Pfam" id="PF24994"/>
    </source>
</evidence>
<dbReference type="GO" id="GO:0009639">
    <property type="term" value="P:response to red or far red light"/>
    <property type="evidence" value="ECO:0007669"/>
    <property type="project" value="InterPro"/>
</dbReference>
<evidence type="ECO:0000313" key="5">
    <source>
        <dbReference type="Proteomes" id="UP001359559"/>
    </source>
</evidence>
<gene>
    <name evidence="4" type="ORF">RJT34_12448</name>
</gene>
<evidence type="ECO:0000259" key="2">
    <source>
        <dbReference type="Pfam" id="PF04859"/>
    </source>
</evidence>
<dbReference type="Pfam" id="PF24994">
    <property type="entry name" value="GIL1_IRKI_C"/>
    <property type="match status" value="1"/>
</dbReference>
<sequence length="444" mass="50598">MECSNTKTVKPNSNISETASKFAKICALKSIGVVSYEVSNLHHLHKPISFGVPEYKKSSDRNQETRNYCPKIHPRPIEVPARDDSCANVMLMKIIDTVSSLKLAYLQLQQAHIPYDPQKIIAAYGRVDAELEKLCKFKIDYKKKKHRKAESNAAFFGLLQSEIKAKEVMLAKLQSQNSAKDFEILRLQQELQNLEMGNKNLHEKIKRSMKRKASVLSVDKFKGVFNAASKCIRDFAKALISLMKASGYLDLDVAAKWIENEAVYSKRCDKKYAFEAYIARIMFHGTSLTSYDVGNVMKFDDPIDALVDNPDSDFSKFCRTKYLLVVHPIMEELFFGNLDHRILILSSKHPRTEFYQLFAKLAKWVWVLVGSAASIDPHATMFYVNRGGRFSGLYMESVEEEKQSAVLSNEESSNYIVQFMIMPGFKIGHTLVKSRVYISKHPLS</sequence>
<comment type="caution">
    <text evidence="4">The sequence shown here is derived from an EMBL/GenBank/DDBJ whole genome shotgun (WGS) entry which is preliminary data.</text>
</comment>
<organism evidence="4 5">
    <name type="scientific">Clitoria ternatea</name>
    <name type="common">Butterfly pea</name>
    <dbReference type="NCBI Taxonomy" id="43366"/>
    <lineage>
        <taxon>Eukaryota</taxon>
        <taxon>Viridiplantae</taxon>
        <taxon>Streptophyta</taxon>
        <taxon>Embryophyta</taxon>
        <taxon>Tracheophyta</taxon>
        <taxon>Spermatophyta</taxon>
        <taxon>Magnoliopsida</taxon>
        <taxon>eudicotyledons</taxon>
        <taxon>Gunneridae</taxon>
        <taxon>Pentapetalae</taxon>
        <taxon>rosids</taxon>
        <taxon>fabids</taxon>
        <taxon>Fabales</taxon>
        <taxon>Fabaceae</taxon>
        <taxon>Papilionoideae</taxon>
        <taxon>50 kb inversion clade</taxon>
        <taxon>NPAAA clade</taxon>
        <taxon>indigoferoid/millettioid clade</taxon>
        <taxon>Phaseoleae</taxon>
        <taxon>Clitoria</taxon>
    </lineage>
</organism>
<dbReference type="GO" id="GO:0009959">
    <property type="term" value="P:negative gravitropism"/>
    <property type="evidence" value="ECO:0007669"/>
    <property type="project" value="InterPro"/>
</dbReference>
<evidence type="ECO:0000256" key="1">
    <source>
        <dbReference type="SAM" id="Coils"/>
    </source>
</evidence>
<accession>A0AAN9PKH8</accession>
<evidence type="ECO:0000313" key="4">
    <source>
        <dbReference type="EMBL" id="KAK7301581.1"/>
    </source>
</evidence>
<protein>
    <recommendedName>
        <fullName evidence="6">DUF641 domain-containing protein</fullName>
    </recommendedName>
</protein>
<keyword evidence="1" id="KW-0175">Coiled coil</keyword>
<dbReference type="Proteomes" id="UP001359559">
    <property type="component" value="Unassembled WGS sequence"/>
</dbReference>
<dbReference type="InterPro" id="IPR040225">
    <property type="entry name" value="GIL1-like"/>
</dbReference>
<feature type="domain" description="DUF641" evidence="2">
    <location>
        <begin position="86"/>
        <end position="204"/>
    </location>
</feature>
<evidence type="ECO:0008006" key="6">
    <source>
        <dbReference type="Google" id="ProtNLM"/>
    </source>
</evidence>
<dbReference type="Pfam" id="PF04859">
    <property type="entry name" value="DUF641"/>
    <property type="match status" value="1"/>
</dbReference>
<dbReference type="InterPro" id="IPR056813">
    <property type="entry name" value="GIL1_IRKI_C"/>
</dbReference>
<proteinExistence type="predicted"/>
<name>A0AAN9PKH8_CLITE</name>
<keyword evidence="5" id="KW-1185">Reference proteome</keyword>
<dbReference type="AlphaFoldDB" id="A0AAN9PKH8"/>
<dbReference type="PANTHER" id="PTHR31161">
    <property type="entry name" value="PROTEIN GRAVITROPIC IN THE LIGHT 1"/>
    <property type="match status" value="1"/>
</dbReference>
<reference evidence="4 5" key="1">
    <citation type="submission" date="2024-01" db="EMBL/GenBank/DDBJ databases">
        <title>The genomes of 5 underutilized Papilionoideae crops provide insights into root nodulation and disease resistance.</title>
        <authorList>
            <person name="Yuan L."/>
        </authorList>
    </citation>
    <scope>NUCLEOTIDE SEQUENCE [LARGE SCALE GENOMIC DNA]</scope>
    <source>
        <strain evidence="4">LY-2023</strain>
        <tissue evidence="4">Leaf</tissue>
    </source>
</reference>
<dbReference type="EMBL" id="JAYKXN010000003">
    <property type="protein sequence ID" value="KAK7301581.1"/>
    <property type="molecule type" value="Genomic_DNA"/>
</dbReference>